<accession>A0A523BE18</accession>
<dbReference type="InterPro" id="IPR005358">
    <property type="entry name" value="Puta_zinc/iron-chelating_dom"/>
</dbReference>
<dbReference type="Pfam" id="PF03692">
    <property type="entry name" value="CxxCxxCC"/>
    <property type="match status" value="1"/>
</dbReference>
<dbReference type="Proteomes" id="UP000315399">
    <property type="component" value="Unassembled WGS sequence"/>
</dbReference>
<dbReference type="EMBL" id="QNVH01000019">
    <property type="protein sequence ID" value="TDA39196.1"/>
    <property type="molecule type" value="Genomic_DNA"/>
</dbReference>
<evidence type="ECO:0000313" key="1">
    <source>
        <dbReference type="EMBL" id="TDA39196.1"/>
    </source>
</evidence>
<comment type="caution">
    <text evidence="1">The sequence shown here is derived from an EMBL/GenBank/DDBJ whole genome shotgun (WGS) entry which is preliminary data.</text>
</comment>
<gene>
    <name evidence="1" type="ORF">DSO08_02850</name>
</gene>
<proteinExistence type="predicted"/>
<sequence length="155" mass="18014">MNLWSNANMRHKVPFFGFERVTVLPGFSCKRCAICCKGKVVVLTEEDISRLKQHVDKEFFEKTTKLEKRLTGANYKILMVDGRCVFLEGNSCSVYDYRPDTCRRHPFLVTERSILVAKDCPGVDWRGTQDPEYYKELSRSIARNIERALKNGIRQ</sequence>
<dbReference type="PANTHER" id="PTHR35866">
    <property type="entry name" value="PUTATIVE-RELATED"/>
    <property type="match status" value="1"/>
</dbReference>
<evidence type="ECO:0000313" key="2">
    <source>
        <dbReference type="Proteomes" id="UP000315399"/>
    </source>
</evidence>
<dbReference type="AlphaFoldDB" id="A0A523BE18"/>
<reference evidence="1 2" key="1">
    <citation type="journal article" date="2019" name="Nat. Microbiol.">
        <title>Expanding anaerobic alkane metabolism in the domain of Archaea.</title>
        <authorList>
            <person name="Wang Y."/>
            <person name="Wegener G."/>
            <person name="Hou J."/>
            <person name="Wang F."/>
            <person name="Xiao X."/>
        </authorList>
    </citation>
    <scope>NUCLEOTIDE SEQUENCE [LARGE SCALE GENOMIC DNA]</scope>
    <source>
        <strain evidence="1">WYZ-LMO10</strain>
    </source>
</reference>
<dbReference type="PANTHER" id="PTHR35866:SF1">
    <property type="entry name" value="YKGJ FAMILY CYSTEINE CLUSTER PROTEIN"/>
    <property type="match status" value="1"/>
</dbReference>
<evidence type="ECO:0008006" key="3">
    <source>
        <dbReference type="Google" id="ProtNLM"/>
    </source>
</evidence>
<protein>
    <recommendedName>
        <fullName evidence="3">YkgJ family cysteine cluster protein</fullName>
    </recommendedName>
</protein>
<organism evidence="1 2">
    <name type="scientific">Thermoproteota archaeon</name>
    <dbReference type="NCBI Taxonomy" id="2056631"/>
    <lineage>
        <taxon>Archaea</taxon>
        <taxon>Thermoproteota</taxon>
    </lineage>
</organism>
<name>A0A523BE18_9CREN</name>